<feature type="transmembrane region" description="Helical" evidence="1">
    <location>
        <begin position="164"/>
        <end position="181"/>
    </location>
</feature>
<accession>A0ABM4CKX5</accession>
<sequence length="239" mass="28106">MAESTFKVKSEEFNMEAKVLANLWKVDPRFTCKRRRFVKRHFDELSSDYRFSNSEEIFKVKVYYYTLDKIIVQTHKRFNGMRTINHYLAFLEPKNILTMSQQNMVKACDTLCCKYLEVFTSNLANQFVQLTTLLKLDLKHTMTIKQLAIMTTKYSVLESDFSKIYMTVLLFFTLPVTVASVERSFNKLKIIKDYKRNATTQSRLHPLALLDIEHKTASTMDVKEVENIFANAKARKKVF</sequence>
<keyword evidence="1" id="KW-0472">Membrane</keyword>
<keyword evidence="1" id="KW-1133">Transmembrane helix</keyword>
<dbReference type="RefSeq" id="XP_065662432.1">
    <property type="nucleotide sequence ID" value="XM_065806360.1"/>
</dbReference>
<evidence type="ECO:0000256" key="1">
    <source>
        <dbReference type="SAM" id="Phobius"/>
    </source>
</evidence>
<organism evidence="2 3">
    <name type="scientific">Hydra vulgaris</name>
    <name type="common">Hydra</name>
    <name type="synonym">Hydra attenuata</name>
    <dbReference type="NCBI Taxonomy" id="6087"/>
    <lineage>
        <taxon>Eukaryota</taxon>
        <taxon>Metazoa</taxon>
        <taxon>Cnidaria</taxon>
        <taxon>Hydrozoa</taxon>
        <taxon>Hydroidolina</taxon>
        <taxon>Anthoathecata</taxon>
        <taxon>Aplanulata</taxon>
        <taxon>Hydridae</taxon>
        <taxon>Hydra</taxon>
    </lineage>
</organism>
<protein>
    <submittedName>
        <fullName evidence="3">Uncharacterized protein LOC136084957</fullName>
    </submittedName>
</protein>
<dbReference type="PANTHER" id="PTHR46289">
    <property type="entry name" value="52 KDA REPRESSOR OF THE INHIBITOR OF THE PROTEIN KINASE-LIKE PROTEIN-RELATED"/>
    <property type="match status" value="1"/>
</dbReference>
<dbReference type="GeneID" id="136084957"/>
<proteinExistence type="predicted"/>
<evidence type="ECO:0000313" key="2">
    <source>
        <dbReference type="Proteomes" id="UP001652625"/>
    </source>
</evidence>
<keyword evidence="1" id="KW-0812">Transmembrane</keyword>
<gene>
    <name evidence="3" type="primary">LOC136084957</name>
</gene>
<name>A0ABM4CKX5_HYDVU</name>
<dbReference type="PANTHER" id="PTHR46289:SF19">
    <property type="entry name" value="ZINC FINGER MYM-TYPE CONTAINING 1"/>
    <property type="match status" value="1"/>
</dbReference>
<evidence type="ECO:0000313" key="3">
    <source>
        <dbReference type="RefSeq" id="XP_065662432.1"/>
    </source>
</evidence>
<reference evidence="3" key="1">
    <citation type="submission" date="2025-08" db="UniProtKB">
        <authorList>
            <consortium name="RefSeq"/>
        </authorList>
    </citation>
    <scope>IDENTIFICATION</scope>
</reference>
<keyword evidence="2" id="KW-1185">Reference proteome</keyword>
<dbReference type="Proteomes" id="UP001652625">
    <property type="component" value="Chromosome 09"/>
</dbReference>
<dbReference type="InterPro" id="IPR052958">
    <property type="entry name" value="IFN-induced_PKR_regulator"/>
</dbReference>